<evidence type="ECO:0000256" key="4">
    <source>
        <dbReference type="ARBA" id="ARBA00023015"/>
    </source>
</evidence>
<evidence type="ECO:0000256" key="5">
    <source>
        <dbReference type="ARBA" id="ARBA00023128"/>
    </source>
</evidence>
<dbReference type="Pfam" id="PF12829">
    <property type="entry name" value="Mhr1"/>
    <property type="match status" value="1"/>
</dbReference>
<evidence type="ECO:0000256" key="3">
    <source>
        <dbReference type="ARBA" id="ARBA00022980"/>
    </source>
</evidence>
<evidence type="ECO:0000313" key="9">
    <source>
        <dbReference type="EMBL" id="KAK3166790.1"/>
    </source>
</evidence>
<dbReference type="PANTHER" id="PTHR28184">
    <property type="entry name" value="MITOCHONDRIAL HOMOLOGOUS RECOMBINATION PROTEIN 1"/>
    <property type="match status" value="1"/>
</dbReference>
<evidence type="ECO:0000256" key="8">
    <source>
        <dbReference type="ARBA" id="ARBA00035185"/>
    </source>
</evidence>
<dbReference type="InterPro" id="IPR024629">
    <property type="entry name" value="Ribosomal_mL67"/>
</dbReference>
<evidence type="ECO:0000256" key="7">
    <source>
        <dbReference type="ARBA" id="ARBA00023274"/>
    </source>
</evidence>
<keyword evidence="4" id="KW-0805">Transcription regulation</keyword>
<comment type="subcellular location">
    <subcellularLocation>
        <location evidence="1">Mitochondrion</location>
    </subcellularLocation>
</comment>
<evidence type="ECO:0000256" key="6">
    <source>
        <dbReference type="ARBA" id="ARBA00023163"/>
    </source>
</evidence>
<evidence type="ECO:0000256" key="2">
    <source>
        <dbReference type="ARBA" id="ARBA00010741"/>
    </source>
</evidence>
<name>A0AAD9YVJ4_9LECA</name>
<dbReference type="Proteomes" id="UP001276659">
    <property type="component" value="Unassembled WGS sequence"/>
</dbReference>
<dbReference type="GO" id="GO:0003697">
    <property type="term" value="F:single-stranded DNA binding"/>
    <property type="evidence" value="ECO:0007669"/>
    <property type="project" value="InterPro"/>
</dbReference>
<dbReference type="AlphaFoldDB" id="A0AAD9YVJ4"/>
<comment type="similarity">
    <text evidence="2">Belongs to the mitochondrion-specific ribosomal protein mL67 family.</text>
</comment>
<accession>A0AAD9YVJ4</accession>
<proteinExistence type="inferred from homology"/>
<dbReference type="EMBL" id="JASNWA010000011">
    <property type="protein sequence ID" value="KAK3166790.1"/>
    <property type="molecule type" value="Genomic_DNA"/>
</dbReference>
<keyword evidence="5" id="KW-0496">Mitochondrion</keyword>
<evidence type="ECO:0000256" key="1">
    <source>
        <dbReference type="ARBA" id="ARBA00004173"/>
    </source>
</evidence>
<dbReference type="GO" id="GO:0000150">
    <property type="term" value="F:DNA strand exchange activity"/>
    <property type="evidence" value="ECO:0007669"/>
    <property type="project" value="InterPro"/>
</dbReference>
<organism evidence="9 10">
    <name type="scientific">Lepraria neglecta</name>
    <dbReference type="NCBI Taxonomy" id="209136"/>
    <lineage>
        <taxon>Eukaryota</taxon>
        <taxon>Fungi</taxon>
        <taxon>Dikarya</taxon>
        <taxon>Ascomycota</taxon>
        <taxon>Pezizomycotina</taxon>
        <taxon>Lecanoromycetes</taxon>
        <taxon>OSLEUM clade</taxon>
        <taxon>Lecanoromycetidae</taxon>
        <taxon>Lecanorales</taxon>
        <taxon>Lecanorineae</taxon>
        <taxon>Stereocaulaceae</taxon>
        <taxon>Lepraria</taxon>
    </lineage>
</organism>
<keyword evidence="10" id="KW-1185">Reference proteome</keyword>
<dbReference type="GO" id="GO:0003735">
    <property type="term" value="F:structural constituent of ribosome"/>
    <property type="evidence" value="ECO:0007669"/>
    <property type="project" value="TreeGrafter"/>
</dbReference>
<dbReference type="GO" id="GO:0005739">
    <property type="term" value="C:mitochondrion"/>
    <property type="evidence" value="ECO:0007669"/>
    <property type="project" value="UniProtKB-SubCell"/>
</dbReference>
<reference evidence="9" key="1">
    <citation type="submission" date="2022-11" db="EMBL/GenBank/DDBJ databases">
        <title>Chromosomal genome sequence assembly and mating type (MAT) locus characterization of the leprose asexual lichenized fungus Lepraria neglecta (Nyl.) Erichsen.</title>
        <authorList>
            <person name="Allen J.L."/>
            <person name="Pfeffer B."/>
        </authorList>
    </citation>
    <scope>NUCLEOTIDE SEQUENCE</scope>
    <source>
        <strain evidence="9">Allen 5258</strain>
    </source>
</reference>
<sequence>MGKLTTLSKTGKTIIQKANLAKEFPANSLLVHRPIAKGVRLPKLDVPVINHGQYIYMYNNIRTNQVVYSLTRHLNVNPPSHYLPCVNLMLCQNKDSLDQLPFLGKKTVPSRLRKDLWTPLCMVYFPTPHLGLSAYRKLREFRRLHELSYPRETITVKEGKYRGNLMQTKQRGKVLMNQKANSVADLAAVLLQEEKGPSEEEVLAAKRKRERAEHLRRVRREKIVDKGPWDVGKEMEGGVEGVMVRWADMLDAEYAETWPEAVVHDGLEKSRYTAAFPAIKGIQSVEGGIGRLQIEEEAPKEESKPSSWLSRPLSRLWPGRQRPAVATV</sequence>
<keyword evidence="6" id="KW-0804">Transcription</keyword>
<keyword evidence="7" id="KW-0687">Ribonucleoprotein</keyword>
<comment type="caution">
    <text evidence="9">The sequence shown here is derived from an EMBL/GenBank/DDBJ whole genome shotgun (WGS) entry which is preliminary data.</text>
</comment>
<dbReference type="GO" id="GO:0005840">
    <property type="term" value="C:ribosome"/>
    <property type="evidence" value="ECO:0007669"/>
    <property type="project" value="UniProtKB-KW"/>
</dbReference>
<keyword evidence="3" id="KW-0689">Ribosomal protein</keyword>
<evidence type="ECO:0000313" key="10">
    <source>
        <dbReference type="Proteomes" id="UP001276659"/>
    </source>
</evidence>
<gene>
    <name evidence="9" type="ORF">OEA41_009915</name>
</gene>
<protein>
    <recommendedName>
        <fullName evidence="8">Large ribosomal subunit protein mL67</fullName>
    </recommendedName>
</protein>
<dbReference type="PANTHER" id="PTHR28184:SF1">
    <property type="entry name" value="LARGE RIBOSOMAL SUBUNIT PROTEIN ML67"/>
    <property type="match status" value="1"/>
</dbReference>
<dbReference type="GO" id="GO:1990904">
    <property type="term" value="C:ribonucleoprotein complex"/>
    <property type="evidence" value="ECO:0007669"/>
    <property type="project" value="UniProtKB-KW"/>
</dbReference>